<dbReference type="Pfam" id="PF00990">
    <property type="entry name" value="GGDEF"/>
    <property type="match status" value="1"/>
</dbReference>
<dbReference type="RefSeq" id="WP_203384252.1">
    <property type="nucleotide sequence ID" value="NZ_JAENHP010000052.1"/>
</dbReference>
<name>A0ABS2AXD9_9ACTN</name>
<keyword evidence="1" id="KW-1133">Transmembrane helix</keyword>
<keyword evidence="1" id="KW-0812">Transmembrane</keyword>
<sequence length="737" mass="77225">MKRAVPAFLILLLLATELGLHVGGTTMIVIYSCAMMLVTCAGSALHAVAAWRSRGRARTVWSTTAVGLACWAYAEISVGVPAVQTGIADGRGTLATIFNLGALVLAVVAMLTIPTAPRTAVGKVRMVLDGTVAASALLGTAWMLVLAPMIKVSGGLSNAVVDLAYPVAAVALLAISLVLLAAQPARRATAMSAISGGIVVLTATLLVEVVGQVLDQGWLRPWVLGGYVAAAALMSVAPLVPLPARQETPTARTAASPVLPYAPVAVYVVVVAAQTTSGHALDPEVVWAALLMVVAVLGRQFLALRANAALSRDLAAQRERFAYDAAHDSLTGLANRAGLQSALETVRENASLLLIDLDDFKIVNDTLGHAAGDDLLRLTADRIRQVTADHGEDAFPVRLGGDEFAVLLHSGGAVRGSEVAAAIVERLGEPTQLHGRRTAVRASIGVAPAAPGSDAQSLLRDADIALYQAKELDKGGWRLYDEQLDATIQARRSLRDELAHALRSGGRLRLEFQPIVDLATGAVVSSEALVRWDRPGHGTVAPGDFLPVAHEAGLMPALDRWVLTTALAATPSAAAVPVHVNVSAEYLAGGTVLDDIRRALADTGRPPSALTLEVTETALIGNLDATAQLLQSVRDLGVRVVLDDFGVGYSSLTYLRRLPVDGLKIDRSFIQELHRDREATVLIQTIMTLIHGLGLDCVAEGVETEAQAAALRELGCPQAQGFLYGHPAPAAELVRQA</sequence>
<gene>
    <name evidence="4" type="ORF">JIG36_51280</name>
</gene>
<organism evidence="4 5">
    <name type="scientific">Paractinoplanes ovalisporus</name>
    <dbReference type="NCBI Taxonomy" id="2810368"/>
    <lineage>
        <taxon>Bacteria</taxon>
        <taxon>Bacillati</taxon>
        <taxon>Actinomycetota</taxon>
        <taxon>Actinomycetes</taxon>
        <taxon>Micromonosporales</taxon>
        <taxon>Micromonosporaceae</taxon>
        <taxon>Paractinoplanes</taxon>
    </lineage>
</organism>
<feature type="transmembrane region" description="Helical" evidence="1">
    <location>
        <begin position="254"/>
        <end position="273"/>
    </location>
</feature>
<proteinExistence type="predicted"/>
<dbReference type="InterPro" id="IPR035919">
    <property type="entry name" value="EAL_sf"/>
</dbReference>
<dbReference type="PROSITE" id="PS50883">
    <property type="entry name" value="EAL"/>
    <property type="match status" value="1"/>
</dbReference>
<dbReference type="SMART" id="SM00267">
    <property type="entry name" value="GGDEF"/>
    <property type="match status" value="1"/>
</dbReference>
<dbReference type="CDD" id="cd01948">
    <property type="entry name" value="EAL"/>
    <property type="match status" value="1"/>
</dbReference>
<dbReference type="CDD" id="cd01949">
    <property type="entry name" value="GGDEF"/>
    <property type="match status" value="1"/>
</dbReference>
<dbReference type="EMBL" id="JAENHP010000052">
    <property type="protein sequence ID" value="MBM2623901.1"/>
    <property type="molecule type" value="Genomic_DNA"/>
</dbReference>
<comment type="caution">
    <text evidence="4">The sequence shown here is derived from an EMBL/GenBank/DDBJ whole genome shotgun (WGS) entry which is preliminary data.</text>
</comment>
<evidence type="ECO:0000259" key="2">
    <source>
        <dbReference type="PROSITE" id="PS50883"/>
    </source>
</evidence>
<dbReference type="SUPFAM" id="SSF141868">
    <property type="entry name" value="EAL domain-like"/>
    <property type="match status" value="1"/>
</dbReference>
<dbReference type="InterPro" id="IPR000160">
    <property type="entry name" value="GGDEF_dom"/>
</dbReference>
<evidence type="ECO:0000256" key="1">
    <source>
        <dbReference type="SAM" id="Phobius"/>
    </source>
</evidence>
<feature type="transmembrane region" description="Helical" evidence="1">
    <location>
        <begin position="58"/>
        <end position="74"/>
    </location>
</feature>
<feature type="transmembrane region" description="Helical" evidence="1">
    <location>
        <begin position="94"/>
        <end position="114"/>
    </location>
</feature>
<feature type="transmembrane region" description="Helical" evidence="1">
    <location>
        <begin position="285"/>
        <end position="302"/>
    </location>
</feature>
<keyword evidence="1" id="KW-0472">Membrane</keyword>
<evidence type="ECO:0000313" key="4">
    <source>
        <dbReference type="EMBL" id="MBM2623901.1"/>
    </source>
</evidence>
<dbReference type="PROSITE" id="PS50887">
    <property type="entry name" value="GGDEF"/>
    <property type="match status" value="1"/>
</dbReference>
<dbReference type="Gene3D" id="3.30.70.270">
    <property type="match status" value="1"/>
</dbReference>
<dbReference type="NCBIfam" id="TIGR00254">
    <property type="entry name" value="GGDEF"/>
    <property type="match status" value="1"/>
</dbReference>
<dbReference type="InterPro" id="IPR029787">
    <property type="entry name" value="Nucleotide_cyclase"/>
</dbReference>
<dbReference type="InterPro" id="IPR001633">
    <property type="entry name" value="EAL_dom"/>
</dbReference>
<evidence type="ECO:0000259" key="3">
    <source>
        <dbReference type="PROSITE" id="PS50887"/>
    </source>
</evidence>
<feature type="transmembrane region" description="Helical" evidence="1">
    <location>
        <begin position="222"/>
        <end position="242"/>
    </location>
</feature>
<dbReference type="Proteomes" id="UP000632138">
    <property type="component" value="Unassembled WGS sequence"/>
</dbReference>
<protein>
    <submittedName>
        <fullName evidence="4">Bifunctional diguanylate cyclase/phosphodiesterase</fullName>
    </submittedName>
</protein>
<feature type="domain" description="EAL" evidence="2">
    <location>
        <begin position="491"/>
        <end position="737"/>
    </location>
</feature>
<evidence type="ECO:0000313" key="5">
    <source>
        <dbReference type="Proteomes" id="UP000632138"/>
    </source>
</evidence>
<dbReference type="Gene3D" id="3.20.20.450">
    <property type="entry name" value="EAL domain"/>
    <property type="match status" value="1"/>
</dbReference>
<dbReference type="InterPro" id="IPR043128">
    <property type="entry name" value="Rev_trsase/Diguanyl_cyclase"/>
</dbReference>
<dbReference type="PANTHER" id="PTHR44757">
    <property type="entry name" value="DIGUANYLATE CYCLASE DGCP"/>
    <property type="match status" value="1"/>
</dbReference>
<dbReference type="Pfam" id="PF00563">
    <property type="entry name" value="EAL"/>
    <property type="match status" value="1"/>
</dbReference>
<dbReference type="SUPFAM" id="SSF55073">
    <property type="entry name" value="Nucleotide cyclase"/>
    <property type="match status" value="1"/>
</dbReference>
<feature type="transmembrane region" description="Helical" evidence="1">
    <location>
        <begin position="189"/>
        <end position="210"/>
    </location>
</feature>
<feature type="transmembrane region" description="Helical" evidence="1">
    <location>
        <begin position="29"/>
        <end position="51"/>
    </location>
</feature>
<feature type="transmembrane region" description="Helical" evidence="1">
    <location>
        <begin position="126"/>
        <end position="151"/>
    </location>
</feature>
<feature type="transmembrane region" description="Helical" evidence="1">
    <location>
        <begin position="163"/>
        <end position="182"/>
    </location>
</feature>
<dbReference type="PANTHER" id="PTHR44757:SF2">
    <property type="entry name" value="BIOFILM ARCHITECTURE MAINTENANCE PROTEIN MBAA"/>
    <property type="match status" value="1"/>
</dbReference>
<keyword evidence="5" id="KW-1185">Reference proteome</keyword>
<dbReference type="PROSITE" id="PS51257">
    <property type="entry name" value="PROKAR_LIPOPROTEIN"/>
    <property type="match status" value="1"/>
</dbReference>
<accession>A0ABS2AXD9</accession>
<dbReference type="SMART" id="SM00052">
    <property type="entry name" value="EAL"/>
    <property type="match status" value="1"/>
</dbReference>
<reference evidence="4 5" key="1">
    <citation type="submission" date="2021-01" db="EMBL/GenBank/DDBJ databases">
        <title>Actinoplanes sp. nov. LDG1-06 isolated from lichen.</title>
        <authorList>
            <person name="Saeng-In P."/>
            <person name="Phongsopitanun W."/>
            <person name="Kanchanasin P."/>
            <person name="Yuki M."/>
            <person name="Kudo T."/>
            <person name="Ohkuma M."/>
            <person name="Tanasupawat S."/>
        </authorList>
    </citation>
    <scope>NUCLEOTIDE SEQUENCE [LARGE SCALE GENOMIC DNA]</scope>
    <source>
        <strain evidence="4 5">LDG1-06</strain>
    </source>
</reference>
<feature type="domain" description="GGDEF" evidence="3">
    <location>
        <begin position="348"/>
        <end position="482"/>
    </location>
</feature>
<dbReference type="InterPro" id="IPR052155">
    <property type="entry name" value="Biofilm_reg_signaling"/>
</dbReference>